<gene>
    <name evidence="2" type="ORF">B1199_06710</name>
</gene>
<dbReference type="Proteomes" id="UP000194841">
    <property type="component" value="Unassembled WGS sequence"/>
</dbReference>
<organism evidence="2 3">
    <name type="scientific">Pseudoalteromonas ulvae</name>
    <dbReference type="NCBI Taxonomy" id="107327"/>
    <lineage>
        <taxon>Bacteria</taxon>
        <taxon>Pseudomonadati</taxon>
        <taxon>Pseudomonadota</taxon>
        <taxon>Gammaproteobacteria</taxon>
        <taxon>Alteromonadales</taxon>
        <taxon>Pseudoalteromonadaceae</taxon>
        <taxon>Pseudoalteromonas</taxon>
    </lineage>
</organism>
<accession>A0A244CR12</accession>
<evidence type="ECO:0000313" key="3">
    <source>
        <dbReference type="Proteomes" id="UP000194841"/>
    </source>
</evidence>
<comment type="caution">
    <text evidence="2">The sequence shown here is derived from an EMBL/GenBank/DDBJ whole genome shotgun (WGS) entry which is preliminary data.</text>
</comment>
<dbReference type="EMBL" id="MWPV01000002">
    <property type="protein sequence ID" value="OUL58042.1"/>
    <property type="molecule type" value="Genomic_DNA"/>
</dbReference>
<dbReference type="RefSeq" id="WP_086743348.1">
    <property type="nucleotide sequence ID" value="NZ_MWPV01000002.1"/>
</dbReference>
<feature type="compositionally biased region" description="Polar residues" evidence="1">
    <location>
        <begin position="229"/>
        <end position="249"/>
    </location>
</feature>
<keyword evidence="3" id="KW-1185">Reference proteome</keyword>
<proteinExistence type="predicted"/>
<reference evidence="2 3" key="1">
    <citation type="submission" date="2017-02" db="EMBL/GenBank/DDBJ databases">
        <title>Pseudoalteromonas ulvae TC14 Genome.</title>
        <authorList>
            <person name="Molmeret M."/>
        </authorList>
    </citation>
    <scope>NUCLEOTIDE SEQUENCE [LARGE SCALE GENOMIC DNA]</scope>
    <source>
        <strain evidence="2">TC14</strain>
    </source>
</reference>
<name>A0A244CR12_PSEDV</name>
<dbReference type="AlphaFoldDB" id="A0A244CR12"/>
<dbReference type="OrthoDB" id="5769114at2"/>
<feature type="region of interest" description="Disordered" evidence="1">
    <location>
        <begin position="225"/>
        <end position="249"/>
    </location>
</feature>
<protein>
    <submittedName>
        <fullName evidence="2">Uncharacterized protein</fullName>
    </submittedName>
</protein>
<evidence type="ECO:0000256" key="1">
    <source>
        <dbReference type="SAM" id="MobiDB-lite"/>
    </source>
</evidence>
<sequence>MMFNVISDKNNIMAVFQSYSITQALEVKYNVQTVLANLNIPSAELLAKMQAEGLSLDDFDSQSKRADQQNADSVLRSHLKPLFLDFAHLNEVISSLSIKQAIAVRDILSAMLPHLKLPSESLLAEMEKEGLSLHKLGVKNSAPQATVSNSKIAQTKSLLGQALQQDSTTLSLQQQVAAAKAKMQSQTDQQAIARKKALLGSALAEPALSSNVTPIKAACELSLVKSNEEQSNQHSKASQQEAADSSLAC</sequence>
<evidence type="ECO:0000313" key="2">
    <source>
        <dbReference type="EMBL" id="OUL58042.1"/>
    </source>
</evidence>